<feature type="region of interest" description="Disordered" evidence="2">
    <location>
        <begin position="61"/>
        <end position="81"/>
    </location>
</feature>
<dbReference type="Pfam" id="PF03184">
    <property type="entry name" value="DDE_1"/>
    <property type="match status" value="1"/>
</dbReference>
<dbReference type="STRING" id="4829.A0A168MFM5"/>
<dbReference type="OrthoDB" id="2350305at2759"/>
<dbReference type="Gene3D" id="1.10.10.60">
    <property type="entry name" value="Homeodomain-like"/>
    <property type="match status" value="1"/>
</dbReference>
<sequence>MPQITTKRFRPTNEQLLKLYKKRDDHQSMTQKDLGIWFANECKLSSPLTQSSIGTMLKRRQEVEQRPAIQRHSKRPHTVDAPTSEVEELLYARVMACQKDNIAINHQFLVDQAKDLCKKKNITPAHNFSHGWIYGFMGRYGLKVSHAHGELGSAPRLEDESMQEKVKEIQDQLSEYPIERVYNFDETALFYSAAPRTTIVQVGTKAEGEKLDESRITVGVVANGDGSHRIDPIFIGKHKSPRCFAGKASGFRYFSNTKGSGSWRQASGQKMRFTSPSSHNRLPNLENLVIIKLPPNTTSKLQPLDAGIIAAYKKRYRSRQYKDAAKKFQQHKRNNVFKVDILTAMKWTNAILKFEITNKTIANCFKHTTLFHHHFQEPTAITAEHNLEEESDDEEEVVETIDGSLETIYGPDFIRSQDIEYCFDNVIEEEAEIENEKDDEEEVEFVDNTMPLAEVRKVLKQTIDILPLNTETDFEIKKAMIKRIKEIDSEILRTAVQQSVTSFFKPLQSQ</sequence>
<organism evidence="4">
    <name type="scientific">Absidia glauca</name>
    <name type="common">Pin mould</name>
    <dbReference type="NCBI Taxonomy" id="4829"/>
    <lineage>
        <taxon>Eukaryota</taxon>
        <taxon>Fungi</taxon>
        <taxon>Fungi incertae sedis</taxon>
        <taxon>Mucoromycota</taxon>
        <taxon>Mucoromycotina</taxon>
        <taxon>Mucoromycetes</taxon>
        <taxon>Mucorales</taxon>
        <taxon>Cunninghamellaceae</taxon>
        <taxon>Absidia</taxon>
    </lineage>
</organism>
<feature type="domain" description="HTH CENPB-type" evidence="3">
    <location>
        <begin position="74"/>
        <end position="146"/>
    </location>
</feature>
<dbReference type="EMBL" id="LT552109">
    <property type="protein sequence ID" value="SAL98436.1"/>
    <property type="molecule type" value="Genomic_DNA"/>
</dbReference>
<reference evidence="4" key="1">
    <citation type="submission" date="2016-04" db="EMBL/GenBank/DDBJ databases">
        <authorList>
            <person name="Evans L.H."/>
            <person name="Alamgir A."/>
            <person name="Owens N."/>
            <person name="Weber N.D."/>
            <person name="Virtaneva K."/>
            <person name="Barbian K."/>
            <person name="Babar A."/>
            <person name="Rosenke K."/>
        </authorList>
    </citation>
    <scope>NUCLEOTIDE SEQUENCE [LARGE SCALE GENOMIC DNA]</scope>
    <source>
        <strain evidence="4">CBS 101.48</strain>
    </source>
</reference>
<dbReference type="InterPro" id="IPR004875">
    <property type="entry name" value="DDE_SF_endonuclease_dom"/>
</dbReference>
<accession>A0A168MFM5</accession>
<proteinExistence type="predicted"/>
<dbReference type="GO" id="GO:0005634">
    <property type="term" value="C:nucleus"/>
    <property type="evidence" value="ECO:0007669"/>
    <property type="project" value="TreeGrafter"/>
</dbReference>
<evidence type="ECO:0000259" key="3">
    <source>
        <dbReference type="PROSITE" id="PS51253"/>
    </source>
</evidence>
<dbReference type="SMART" id="SM00674">
    <property type="entry name" value="CENPB"/>
    <property type="match status" value="1"/>
</dbReference>
<dbReference type="PANTHER" id="PTHR19303:SF73">
    <property type="entry name" value="PROTEIN PDC2"/>
    <property type="match status" value="1"/>
</dbReference>
<name>A0A168MFM5_ABSGL</name>
<dbReference type="AlphaFoldDB" id="A0A168MFM5"/>
<keyword evidence="5" id="KW-1185">Reference proteome</keyword>
<evidence type="ECO:0000313" key="4">
    <source>
        <dbReference type="EMBL" id="SAL98436.1"/>
    </source>
</evidence>
<dbReference type="PROSITE" id="PS51253">
    <property type="entry name" value="HTH_CENPB"/>
    <property type="match status" value="1"/>
</dbReference>
<dbReference type="OMA" id="KRPRAFH"/>
<dbReference type="PANTHER" id="PTHR19303">
    <property type="entry name" value="TRANSPOSON"/>
    <property type="match status" value="1"/>
</dbReference>
<protein>
    <recommendedName>
        <fullName evidence="3">HTH CENPB-type domain-containing protein</fullName>
    </recommendedName>
</protein>
<dbReference type="InParanoid" id="A0A168MFM5"/>
<dbReference type="InterPro" id="IPR006600">
    <property type="entry name" value="HTH_CenpB_DNA-bd_dom"/>
</dbReference>
<keyword evidence="1" id="KW-0238">DNA-binding</keyword>
<dbReference type="GO" id="GO:0003677">
    <property type="term" value="F:DNA binding"/>
    <property type="evidence" value="ECO:0007669"/>
    <property type="project" value="UniProtKB-KW"/>
</dbReference>
<evidence type="ECO:0000256" key="1">
    <source>
        <dbReference type="ARBA" id="ARBA00023125"/>
    </source>
</evidence>
<dbReference type="SUPFAM" id="SSF46689">
    <property type="entry name" value="Homeodomain-like"/>
    <property type="match status" value="1"/>
</dbReference>
<dbReference type="Pfam" id="PF03221">
    <property type="entry name" value="HTH_Tnp_Tc5"/>
    <property type="match status" value="1"/>
</dbReference>
<evidence type="ECO:0000313" key="5">
    <source>
        <dbReference type="Proteomes" id="UP000078561"/>
    </source>
</evidence>
<dbReference type="FunCoup" id="A0A168MFM5">
    <property type="interactions" value="247"/>
</dbReference>
<evidence type="ECO:0000256" key="2">
    <source>
        <dbReference type="SAM" id="MobiDB-lite"/>
    </source>
</evidence>
<gene>
    <name evidence="4" type="primary">ABSGL_03973.1 scaffold 4782</name>
</gene>
<dbReference type="InterPro" id="IPR009057">
    <property type="entry name" value="Homeodomain-like_sf"/>
</dbReference>
<dbReference type="InterPro" id="IPR050863">
    <property type="entry name" value="CenT-Element_Derived"/>
</dbReference>
<dbReference type="Proteomes" id="UP000078561">
    <property type="component" value="Unassembled WGS sequence"/>
</dbReference>